<dbReference type="Proteomes" id="UP000516437">
    <property type="component" value="Chromosome 6"/>
</dbReference>
<proteinExistence type="predicted"/>
<dbReference type="AlphaFoldDB" id="A0A6A1VG29"/>
<sequence>MGRFVVKRLAVMKITALIILMILLVLVVAVKADESRFPPLPAASTSTPSVRQFSDPLPPCHPSYLTPCDDGLVNRSGGKHGKRGTFKYCFKWARDHCRRQTSSRGYRDCVTQKLAICLSKFQNPKSGKVDFKLYP</sequence>
<reference evidence="2 3" key="1">
    <citation type="journal article" date="2019" name="Plant Biotechnol. J.">
        <title>The red bayberry genome and genetic basis of sex determination.</title>
        <authorList>
            <person name="Jia H.M."/>
            <person name="Jia H.J."/>
            <person name="Cai Q.L."/>
            <person name="Wang Y."/>
            <person name="Zhao H.B."/>
            <person name="Yang W.F."/>
            <person name="Wang G.Y."/>
            <person name="Li Y.H."/>
            <person name="Zhan D.L."/>
            <person name="Shen Y.T."/>
            <person name="Niu Q.F."/>
            <person name="Chang L."/>
            <person name="Qiu J."/>
            <person name="Zhao L."/>
            <person name="Xie H.B."/>
            <person name="Fu W.Y."/>
            <person name="Jin J."/>
            <person name="Li X.W."/>
            <person name="Jiao Y."/>
            <person name="Zhou C.C."/>
            <person name="Tu T."/>
            <person name="Chai C.Y."/>
            <person name="Gao J.L."/>
            <person name="Fan L.J."/>
            <person name="van de Weg E."/>
            <person name="Wang J.Y."/>
            <person name="Gao Z.S."/>
        </authorList>
    </citation>
    <scope>NUCLEOTIDE SEQUENCE [LARGE SCALE GENOMIC DNA]</scope>
    <source>
        <tissue evidence="2">Leaves</tissue>
    </source>
</reference>
<evidence type="ECO:0000313" key="3">
    <source>
        <dbReference type="Proteomes" id="UP000516437"/>
    </source>
</evidence>
<organism evidence="2 3">
    <name type="scientific">Morella rubra</name>
    <name type="common">Chinese bayberry</name>
    <dbReference type="NCBI Taxonomy" id="262757"/>
    <lineage>
        <taxon>Eukaryota</taxon>
        <taxon>Viridiplantae</taxon>
        <taxon>Streptophyta</taxon>
        <taxon>Embryophyta</taxon>
        <taxon>Tracheophyta</taxon>
        <taxon>Spermatophyta</taxon>
        <taxon>Magnoliopsida</taxon>
        <taxon>eudicotyledons</taxon>
        <taxon>Gunneridae</taxon>
        <taxon>Pentapetalae</taxon>
        <taxon>rosids</taxon>
        <taxon>fabids</taxon>
        <taxon>Fagales</taxon>
        <taxon>Myricaceae</taxon>
        <taxon>Morella</taxon>
    </lineage>
</organism>
<name>A0A6A1VG29_9ROSI</name>
<gene>
    <name evidence="2" type="ORF">CJ030_MR6G019841</name>
</gene>
<comment type="caution">
    <text evidence="2">The sequence shown here is derived from an EMBL/GenBank/DDBJ whole genome shotgun (WGS) entry which is preliminary data.</text>
</comment>
<keyword evidence="1" id="KW-0732">Signal</keyword>
<feature type="signal peptide" evidence="1">
    <location>
        <begin position="1"/>
        <end position="32"/>
    </location>
</feature>
<evidence type="ECO:0000313" key="2">
    <source>
        <dbReference type="EMBL" id="KAB1210768.1"/>
    </source>
</evidence>
<feature type="chain" id="PRO_5025591655" evidence="1">
    <location>
        <begin position="33"/>
        <end position="135"/>
    </location>
</feature>
<dbReference type="EMBL" id="RXIC02000024">
    <property type="protein sequence ID" value="KAB1210768.1"/>
    <property type="molecule type" value="Genomic_DNA"/>
</dbReference>
<evidence type="ECO:0000256" key="1">
    <source>
        <dbReference type="SAM" id="SignalP"/>
    </source>
</evidence>
<keyword evidence="3" id="KW-1185">Reference proteome</keyword>
<accession>A0A6A1VG29</accession>
<protein>
    <submittedName>
        <fullName evidence="2">Uncharacterized protein</fullName>
    </submittedName>
</protein>